<sequence length="1744" mass="191359">MNKTTRRILLVLLWILLIPLSLIVALVIALQFPGVQQFAAQKATGYLAETLKTEVSIGRFTTDWRNSLVLKEIYLEDQKGDTLIYAERLGVDLNIFGLLNSKINISSAKLDNAVLNISATMPDSVYNFDFIMAAFATDTTVAQPSDTAAAFTYKIGSIELNNIRFAMNDQVTGNIVKAKIGHLKTGMETFDPDKAIYVLGNTTLENSYANVLQTKVSDTPSDSLAMDFDFGQINLKNIQLNYENKVAAQRILLDVKASEIASNDIDLKNAKIDLAKFDLQNAAFAYYQDKTVPTDSLAVNPVETAAKLDSVAAKHQGAPANWVVKLGNLNLANVTVDFGNYNTPETNKGMDFNHLKFTGINVAADDLYYSENKIAAALKQLQLQEKSGFKITNFQADIDVDSTRAAFHEFDLKTGHSHLRPEFALGYPSLATIADNVDKITIDADLENSVIGAQDILYFAPYLADNPSFQKIAGRSLTIDGRLYGKVEDLNAENLRVKGLAGTSINVSGNIKEMTNIENGALNLNINEFTTTRTDLLALLPAGTIPKDITLPERMTISGRIRGRMNDLELQNFRAAASGGTLLVASGTIRNATDPKKLRMNLDVNNFTSTRSALVQMLPKGTIPPDIQLPEKMQVSGKFNGSLEDFTTNANIKTSFGNAVANVKMQPGERFSGTASLAEFNLGKLLKQEATLGTATGRATFQGTGLSPETMRATFSADVQKIVYNKYAYNNIHLEGTVDRNVYAVTGNMKDQNLAFNLNGNFNLNGARPTYKATLNLDGANLKALNFYPEDLRVQGRIVADLSGASPNDMKGTISVSNLLMRKANRNYRSDTMAIQLNNSPGRTDVAIQSDIVTGFFRGNNSVSDLPTALMKHFDSYFNFQDEPFPANLTLQDFDFNFDLKRPRIFTAFVPGLRRIRPGFVKGNYTVAGKNLNIDASLPRLIYQNYTIDSTLLELRGDAEKIGYNLQTKRLQDSTLLIRNLSLGGNVQNNTIATRLNIAEDNGDSRFALGGIMNTIPNGYRFSFTPGEVIINREPWNVAEDNYLQYQNGNIFARNVRLGKNGSELLINSLGTNTANAPLEVRFTNFDLAYLSRAVERTDSLVAGNVNGNLVLRDITGNLGFTSDLTITNLAYTGNPVGNISLQASSAAGGRYNLLATLTGNGNNATVNGYFVANGTSNNLNLTADIASLNLAAIQGFSAGQLENVSGNLNGRLSITGTMAQPVIRGETTFNNAAFAITMYNSVYRLPNESIVFDERGLNFSDFTVLDSAGNKAVMNGTIFTQNYTDFSFGLTATTKNFLLINSTAGDYKLYYGRLIVDSDIRIRGDLNLPVVTADVKVVEGSHMTMVIPSEEAAKQEQEGIVQFVNLHRRRPNSMMMEERQDSVQEMAVTGIDVHATVQITDKTLVSVIMDEAAGDILEVTGNGTLNAGIDPAGNITLTGRYDMNGGSYKLHFYDIASRELNIGEGSSITWYGDPLQANLDIKAIYNVKAPVRELVADQIVGESGTEQNKYRQVLPFLVYVNLRGDMLKPEITFDIQLPEEERAAFGGQIDQRLQMLRQEPAEMNKQVFSLIVLNRFMAPDPLQSSGGGLEQTARNSISGALSDQLNKLTNRYAGGLGLELGLNTYQDYSTGDAQNRTDLNVAVRQQFLNDRLIFRVGTDIGVEGRSPNSQQNQRSGFTGNFSVEYLILPDGRLRVRGFQQPSYELLTESEVLETGVALVYQRDYNSFADLFKRVSKAQREAKQ</sequence>
<protein>
    <recommendedName>
        <fullName evidence="5">Translocation and assembly module TamB C-terminal domain-containing protein</fullName>
    </recommendedName>
</protein>
<evidence type="ECO:0000259" key="5">
    <source>
        <dbReference type="Pfam" id="PF04357"/>
    </source>
</evidence>
<evidence type="ECO:0000313" key="7">
    <source>
        <dbReference type="Proteomes" id="UP000326570"/>
    </source>
</evidence>
<keyword evidence="3" id="KW-1133">Transmembrane helix</keyword>
<evidence type="ECO:0000256" key="2">
    <source>
        <dbReference type="ARBA" id="ARBA00022692"/>
    </source>
</evidence>
<keyword evidence="7" id="KW-1185">Reference proteome</keyword>
<accession>A0A5N1J575</accession>
<reference evidence="6 7" key="1">
    <citation type="submission" date="2019-09" db="EMBL/GenBank/DDBJ databases">
        <title>Genome sequence of Adhaeribacter sp. M2.</title>
        <authorList>
            <person name="Srinivasan S."/>
        </authorList>
    </citation>
    <scope>NUCLEOTIDE SEQUENCE [LARGE SCALE GENOMIC DNA]</scope>
    <source>
        <strain evidence="6 7">M2</strain>
    </source>
</reference>
<evidence type="ECO:0000256" key="1">
    <source>
        <dbReference type="ARBA" id="ARBA00004167"/>
    </source>
</evidence>
<organism evidence="6 7">
    <name type="scientific">Adhaeribacter soli</name>
    <dbReference type="NCBI Taxonomy" id="2607655"/>
    <lineage>
        <taxon>Bacteria</taxon>
        <taxon>Pseudomonadati</taxon>
        <taxon>Bacteroidota</taxon>
        <taxon>Cytophagia</taxon>
        <taxon>Cytophagales</taxon>
        <taxon>Hymenobacteraceae</taxon>
        <taxon>Adhaeribacter</taxon>
    </lineage>
</organism>
<dbReference type="PANTHER" id="PTHR36985:SF1">
    <property type="entry name" value="TRANSLOCATION AND ASSEMBLY MODULE SUBUNIT TAMB"/>
    <property type="match status" value="1"/>
</dbReference>
<gene>
    <name evidence="6" type="ORF">F0P94_01870</name>
</gene>
<proteinExistence type="predicted"/>
<evidence type="ECO:0000256" key="3">
    <source>
        <dbReference type="ARBA" id="ARBA00022989"/>
    </source>
</evidence>
<evidence type="ECO:0000313" key="6">
    <source>
        <dbReference type="EMBL" id="KAA9345854.1"/>
    </source>
</evidence>
<dbReference type="EMBL" id="VTWT01000001">
    <property type="protein sequence ID" value="KAA9345854.1"/>
    <property type="molecule type" value="Genomic_DNA"/>
</dbReference>
<dbReference type="Pfam" id="PF04357">
    <property type="entry name" value="TamB"/>
    <property type="match status" value="1"/>
</dbReference>
<dbReference type="InterPro" id="IPR007452">
    <property type="entry name" value="TamB_C"/>
</dbReference>
<comment type="subcellular location">
    <subcellularLocation>
        <location evidence="1">Membrane</location>
        <topology evidence="1">Single-pass membrane protein</topology>
    </subcellularLocation>
</comment>
<name>A0A5N1J575_9BACT</name>
<dbReference type="PANTHER" id="PTHR36985">
    <property type="entry name" value="TRANSLOCATION AND ASSEMBLY MODULE SUBUNIT TAMB"/>
    <property type="match status" value="1"/>
</dbReference>
<evidence type="ECO:0000256" key="4">
    <source>
        <dbReference type="ARBA" id="ARBA00023136"/>
    </source>
</evidence>
<dbReference type="Proteomes" id="UP000326570">
    <property type="component" value="Unassembled WGS sequence"/>
</dbReference>
<comment type="caution">
    <text evidence="6">The sequence shown here is derived from an EMBL/GenBank/DDBJ whole genome shotgun (WGS) entry which is preliminary data.</text>
</comment>
<dbReference type="RefSeq" id="WP_150901997.1">
    <property type="nucleotide sequence ID" value="NZ_VTWT01000001.1"/>
</dbReference>
<dbReference type="GO" id="GO:0005886">
    <property type="term" value="C:plasma membrane"/>
    <property type="evidence" value="ECO:0007669"/>
    <property type="project" value="InterPro"/>
</dbReference>
<keyword evidence="4" id="KW-0472">Membrane</keyword>
<dbReference type="GO" id="GO:0009306">
    <property type="term" value="P:protein secretion"/>
    <property type="evidence" value="ECO:0007669"/>
    <property type="project" value="InterPro"/>
</dbReference>
<feature type="domain" description="Translocation and assembly module TamB C-terminal" evidence="5">
    <location>
        <begin position="1263"/>
        <end position="1725"/>
    </location>
</feature>
<keyword evidence="2" id="KW-0812">Transmembrane</keyword>